<sequence>MDWLRRVSR</sequence>
<protein>
    <submittedName>
        <fullName evidence="1">Uncharacterized protein</fullName>
    </submittedName>
</protein>
<accession>A0A0A9FUU3</accession>
<reference evidence="1" key="2">
    <citation type="journal article" date="2015" name="Data Brief">
        <title>Shoot transcriptome of the giant reed, Arundo donax.</title>
        <authorList>
            <person name="Barrero R.A."/>
            <person name="Guerrero F.D."/>
            <person name="Moolhuijzen P."/>
            <person name="Goolsby J.A."/>
            <person name="Tidwell J."/>
            <person name="Bellgard S.E."/>
            <person name="Bellgard M.I."/>
        </authorList>
    </citation>
    <scope>NUCLEOTIDE SEQUENCE</scope>
    <source>
        <tissue evidence="1">Shoot tissue taken approximately 20 cm above the soil surface</tissue>
    </source>
</reference>
<evidence type="ECO:0000313" key="1">
    <source>
        <dbReference type="EMBL" id="JAE12083.1"/>
    </source>
</evidence>
<proteinExistence type="predicted"/>
<reference evidence="1" key="1">
    <citation type="submission" date="2014-09" db="EMBL/GenBank/DDBJ databases">
        <authorList>
            <person name="Magalhaes I.L.F."/>
            <person name="Oliveira U."/>
            <person name="Santos F.R."/>
            <person name="Vidigal T.H.D.A."/>
            <person name="Brescovit A.D."/>
            <person name="Santos A.J."/>
        </authorList>
    </citation>
    <scope>NUCLEOTIDE SEQUENCE</scope>
    <source>
        <tissue evidence="1">Shoot tissue taken approximately 20 cm above the soil surface</tissue>
    </source>
</reference>
<name>A0A0A9FUU3_ARUDO</name>
<dbReference type="EMBL" id="GBRH01185813">
    <property type="protein sequence ID" value="JAE12083.1"/>
    <property type="molecule type" value="Transcribed_RNA"/>
</dbReference>
<organism evidence="1">
    <name type="scientific">Arundo donax</name>
    <name type="common">Giant reed</name>
    <name type="synonym">Donax arundinaceus</name>
    <dbReference type="NCBI Taxonomy" id="35708"/>
    <lineage>
        <taxon>Eukaryota</taxon>
        <taxon>Viridiplantae</taxon>
        <taxon>Streptophyta</taxon>
        <taxon>Embryophyta</taxon>
        <taxon>Tracheophyta</taxon>
        <taxon>Spermatophyta</taxon>
        <taxon>Magnoliopsida</taxon>
        <taxon>Liliopsida</taxon>
        <taxon>Poales</taxon>
        <taxon>Poaceae</taxon>
        <taxon>PACMAD clade</taxon>
        <taxon>Arundinoideae</taxon>
        <taxon>Arundineae</taxon>
        <taxon>Arundo</taxon>
    </lineage>
</organism>